<feature type="domain" description="Nudix hydrolase" evidence="4">
    <location>
        <begin position="5"/>
        <end position="135"/>
    </location>
</feature>
<dbReference type="SUPFAM" id="SSF55811">
    <property type="entry name" value="Nudix"/>
    <property type="match status" value="1"/>
</dbReference>
<protein>
    <submittedName>
        <fullName evidence="5">8-oxo-dGTP diphosphatase</fullName>
    </submittedName>
</protein>
<keyword evidence="3" id="KW-0460">Magnesium</keyword>
<keyword evidence="2" id="KW-0378">Hydrolase</keyword>
<dbReference type="Gene3D" id="3.90.79.10">
    <property type="entry name" value="Nucleoside Triphosphate Pyrophosphohydrolase"/>
    <property type="match status" value="1"/>
</dbReference>
<dbReference type="Proteomes" id="UP000295733">
    <property type="component" value="Unassembled WGS sequence"/>
</dbReference>
<dbReference type="InterPro" id="IPR020084">
    <property type="entry name" value="NUDIX_hydrolase_CS"/>
</dbReference>
<dbReference type="GO" id="GO:0016787">
    <property type="term" value="F:hydrolase activity"/>
    <property type="evidence" value="ECO:0007669"/>
    <property type="project" value="UniProtKB-KW"/>
</dbReference>
<dbReference type="RefSeq" id="WP_132598211.1">
    <property type="nucleotide sequence ID" value="NZ_NRRP01000061.1"/>
</dbReference>
<dbReference type="InterPro" id="IPR015797">
    <property type="entry name" value="NUDIX_hydrolase-like_dom_sf"/>
</dbReference>
<dbReference type="Pfam" id="PF00293">
    <property type="entry name" value="NUDIX"/>
    <property type="match status" value="1"/>
</dbReference>
<evidence type="ECO:0000256" key="1">
    <source>
        <dbReference type="ARBA" id="ARBA00001946"/>
    </source>
</evidence>
<dbReference type="CDD" id="cd04682">
    <property type="entry name" value="NUDIX_Hydrolase"/>
    <property type="match status" value="1"/>
</dbReference>
<evidence type="ECO:0000313" key="5">
    <source>
        <dbReference type="EMBL" id="TCP27108.1"/>
    </source>
</evidence>
<name>A0A4R2NZC8_RHOAD</name>
<comment type="caution">
    <text evidence="5">The sequence shown here is derived from an EMBL/GenBank/DDBJ whole genome shotgun (WGS) entry which is preliminary data.</text>
</comment>
<evidence type="ECO:0000256" key="2">
    <source>
        <dbReference type="ARBA" id="ARBA00022801"/>
    </source>
</evidence>
<evidence type="ECO:0000313" key="6">
    <source>
        <dbReference type="Proteomes" id="UP000295733"/>
    </source>
</evidence>
<comment type="cofactor">
    <cofactor evidence="1">
        <name>Mg(2+)</name>
        <dbReference type="ChEBI" id="CHEBI:18420"/>
    </cofactor>
</comment>
<dbReference type="PANTHER" id="PTHR43046:SF12">
    <property type="entry name" value="GDP-MANNOSE MANNOSYL HYDROLASE"/>
    <property type="match status" value="1"/>
</dbReference>
<sequence length="142" mass="16024">MRTEPAFHGAKLLLLTGDSLISLLRDDVPHIPWPGYWDFPGGEREGDESPAACALRETHEELGLSLAEERLTWRRVFHNQQGRAMWFFAARIAAQEVEQIVFGDEGQGWAVMRVADYLSHPKTIPPLQDRLRDYLAEVGAGV</sequence>
<keyword evidence="6" id="KW-1185">Reference proteome</keyword>
<dbReference type="AlphaFoldDB" id="A0A4R2NZC8"/>
<evidence type="ECO:0000256" key="3">
    <source>
        <dbReference type="ARBA" id="ARBA00022842"/>
    </source>
</evidence>
<dbReference type="PROSITE" id="PS00893">
    <property type="entry name" value="NUDIX_BOX"/>
    <property type="match status" value="1"/>
</dbReference>
<reference evidence="5 6" key="1">
    <citation type="submission" date="2019-03" db="EMBL/GenBank/DDBJ databases">
        <title>Genomic Encyclopedia of Type Strains, Phase IV (KMG-IV): sequencing the most valuable type-strain genomes for metagenomic binning, comparative biology and taxonomic classification.</title>
        <authorList>
            <person name="Goeker M."/>
        </authorList>
    </citation>
    <scope>NUCLEOTIDE SEQUENCE [LARGE SCALE GENOMIC DNA]</scope>
    <source>
        <strain evidence="5 6">DSM 2781</strain>
    </source>
</reference>
<accession>A0A4R2NZC8</accession>
<dbReference type="OrthoDB" id="289720at2"/>
<evidence type="ECO:0000259" key="4">
    <source>
        <dbReference type="PROSITE" id="PS51462"/>
    </source>
</evidence>
<dbReference type="PROSITE" id="PS51462">
    <property type="entry name" value="NUDIX"/>
    <property type="match status" value="1"/>
</dbReference>
<proteinExistence type="predicted"/>
<organism evidence="5 6">
    <name type="scientific">Rhodovulum adriaticum</name>
    <name type="common">Rhodopseudomonas adriatica</name>
    <dbReference type="NCBI Taxonomy" id="35804"/>
    <lineage>
        <taxon>Bacteria</taxon>
        <taxon>Pseudomonadati</taxon>
        <taxon>Pseudomonadota</taxon>
        <taxon>Alphaproteobacteria</taxon>
        <taxon>Rhodobacterales</taxon>
        <taxon>Paracoccaceae</taxon>
        <taxon>Rhodovulum</taxon>
    </lineage>
</organism>
<dbReference type="PANTHER" id="PTHR43046">
    <property type="entry name" value="GDP-MANNOSE MANNOSYL HYDROLASE"/>
    <property type="match status" value="1"/>
</dbReference>
<gene>
    <name evidence="5" type="ORF">EV656_10110</name>
</gene>
<dbReference type="EMBL" id="SLXL01000001">
    <property type="protein sequence ID" value="TCP27108.1"/>
    <property type="molecule type" value="Genomic_DNA"/>
</dbReference>
<dbReference type="InterPro" id="IPR000086">
    <property type="entry name" value="NUDIX_hydrolase_dom"/>
</dbReference>